<dbReference type="AlphaFoldDB" id="A0A419DBF0"/>
<dbReference type="Proteomes" id="UP000285655">
    <property type="component" value="Unassembled WGS sequence"/>
</dbReference>
<evidence type="ECO:0000313" key="1">
    <source>
        <dbReference type="EMBL" id="RJO60408.1"/>
    </source>
</evidence>
<organism evidence="1 2">
    <name type="scientific">candidate division WS5 bacterium</name>
    <dbReference type="NCBI Taxonomy" id="2093353"/>
    <lineage>
        <taxon>Bacteria</taxon>
        <taxon>candidate division WS5</taxon>
    </lineage>
</organism>
<gene>
    <name evidence="1" type="ORF">C4544_05045</name>
</gene>
<comment type="caution">
    <text evidence="1">The sequence shown here is derived from an EMBL/GenBank/DDBJ whole genome shotgun (WGS) entry which is preliminary data.</text>
</comment>
<accession>A0A419DBF0</accession>
<name>A0A419DBF0_9BACT</name>
<proteinExistence type="predicted"/>
<evidence type="ECO:0000313" key="2">
    <source>
        <dbReference type="Proteomes" id="UP000285655"/>
    </source>
</evidence>
<protein>
    <submittedName>
        <fullName evidence="1">Uncharacterized protein</fullName>
    </submittedName>
</protein>
<sequence>MLLISKHLKFHLTSLHAQRAACCGISIIDKRHFIFLFQGIFIKKSSLLLKKQELLFQEFHLR</sequence>
<dbReference type="EMBL" id="QZJW01000045">
    <property type="protein sequence ID" value="RJO60408.1"/>
    <property type="molecule type" value="Genomic_DNA"/>
</dbReference>
<reference evidence="1 2" key="1">
    <citation type="journal article" date="2017" name="ISME J.">
        <title>Energy and carbon metabolisms in a deep terrestrial subsurface fluid microbial community.</title>
        <authorList>
            <person name="Momper L."/>
            <person name="Jungbluth S.P."/>
            <person name="Lee M.D."/>
            <person name="Amend J.P."/>
        </authorList>
    </citation>
    <scope>NUCLEOTIDE SEQUENCE [LARGE SCALE GENOMIC DNA]</scope>
    <source>
        <strain evidence="1">SURF_29</strain>
    </source>
</reference>